<organism evidence="1 2">
    <name type="scientific">Rhizopus oryzae</name>
    <name type="common">Mucormycosis agent</name>
    <name type="synonym">Rhizopus arrhizus var. delemar</name>
    <dbReference type="NCBI Taxonomy" id="64495"/>
    <lineage>
        <taxon>Eukaryota</taxon>
        <taxon>Fungi</taxon>
        <taxon>Fungi incertae sedis</taxon>
        <taxon>Mucoromycota</taxon>
        <taxon>Mucoromycotina</taxon>
        <taxon>Mucoromycetes</taxon>
        <taxon>Mucorales</taxon>
        <taxon>Mucorineae</taxon>
        <taxon>Rhizopodaceae</taxon>
        <taxon>Rhizopus</taxon>
    </lineage>
</organism>
<dbReference type="EMBL" id="JAANIT010006145">
    <property type="protein sequence ID" value="KAG1530877.1"/>
    <property type="molecule type" value="Genomic_DNA"/>
</dbReference>
<name>A0A9P6XRR7_RHIOR</name>
<reference evidence="1" key="1">
    <citation type="journal article" date="2020" name="Microb. Genom.">
        <title>Genetic diversity of clinical and environmental Mucorales isolates obtained from an investigation of mucormycosis cases among solid organ transplant recipients.</title>
        <authorList>
            <person name="Nguyen M.H."/>
            <person name="Kaul D."/>
            <person name="Muto C."/>
            <person name="Cheng S.J."/>
            <person name="Richter R.A."/>
            <person name="Bruno V.M."/>
            <person name="Liu G."/>
            <person name="Beyhan S."/>
            <person name="Sundermann A.J."/>
            <person name="Mounaud S."/>
            <person name="Pasculle A.W."/>
            <person name="Nierman W.C."/>
            <person name="Driscoll E."/>
            <person name="Cumbie R."/>
            <person name="Clancy C.J."/>
            <person name="Dupont C.L."/>
        </authorList>
    </citation>
    <scope>NUCLEOTIDE SEQUENCE</scope>
    <source>
        <strain evidence="1">GL16</strain>
    </source>
</reference>
<proteinExistence type="predicted"/>
<evidence type="ECO:0000313" key="2">
    <source>
        <dbReference type="Proteomes" id="UP000717996"/>
    </source>
</evidence>
<sequence>MFSSAVADISEAELLASYVHPFMQALFSGWEPQRVPHASDKVFSDDKITNNARPDYIVDVYKQADVRYANVIGELKAQGEVVDKHKLTVAMGFQAVGHQLTFYVLVLMYEKGFAYRDRII</sequence>
<dbReference type="Proteomes" id="UP000717996">
    <property type="component" value="Unassembled WGS sequence"/>
</dbReference>
<evidence type="ECO:0000313" key="1">
    <source>
        <dbReference type="EMBL" id="KAG1530877.1"/>
    </source>
</evidence>
<accession>A0A9P6XRR7</accession>
<dbReference type="AlphaFoldDB" id="A0A9P6XRR7"/>
<gene>
    <name evidence="1" type="ORF">G6F51_013698</name>
</gene>
<protein>
    <submittedName>
        <fullName evidence="1">Uncharacterized protein</fullName>
    </submittedName>
</protein>
<comment type="caution">
    <text evidence="1">The sequence shown here is derived from an EMBL/GenBank/DDBJ whole genome shotgun (WGS) entry which is preliminary data.</text>
</comment>